<comment type="caution">
    <text evidence="3">The sequence shown here is derived from an EMBL/GenBank/DDBJ whole genome shotgun (WGS) entry which is preliminary data.</text>
</comment>
<dbReference type="InterPro" id="IPR041966">
    <property type="entry name" value="LOTUS-like"/>
</dbReference>
<reference evidence="4" key="1">
    <citation type="journal article" date="2020" name="Nat. Commun.">
        <title>Genome assembly of wild tea tree DASZ reveals pedigree and selection history of tea varieties.</title>
        <authorList>
            <person name="Zhang W."/>
            <person name="Zhang Y."/>
            <person name="Qiu H."/>
            <person name="Guo Y."/>
            <person name="Wan H."/>
            <person name="Zhang X."/>
            <person name="Scossa F."/>
            <person name="Alseekh S."/>
            <person name="Zhang Q."/>
            <person name="Wang P."/>
            <person name="Xu L."/>
            <person name="Schmidt M.H."/>
            <person name="Jia X."/>
            <person name="Li D."/>
            <person name="Zhu A."/>
            <person name="Guo F."/>
            <person name="Chen W."/>
            <person name="Ni D."/>
            <person name="Usadel B."/>
            <person name="Fernie A.R."/>
            <person name="Wen W."/>
        </authorList>
    </citation>
    <scope>NUCLEOTIDE SEQUENCE [LARGE SCALE GENOMIC DNA]</scope>
    <source>
        <strain evidence="4">cv. G240</strain>
    </source>
</reference>
<feature type="compositionally biased region" description="Polar residues" evidence="1">
    <location>
        <begin position="656"/>
        <end position="684"/>
    </location>
</feature>
<dbReference type="Pfam" id="PF12872">
    <property type="entry name" value="OST-HTH"/>
    <property type="match status" value="2"/>
</dbReference>
<evidence type="ECO:0000256" key="1">
    <source>
        <dbReference type="SAM" id="MobiDB-lite"/>
    </source>
</evidence>
<dbReference type="Pfam" id="PF01936">
    <property type="entry name" value="NYN"/>
    <property type="match status" value="1"/>
</dbReference>
<feature type="compositionally biased region" description="Basic and acidic residues" evidence="1">
    <location>
        <begin position="892"/>
        <end position="902"/>
    </location>
</feature>
<dbReference type="EMBL" id="JACBKZ010000001">
    <property type="protein sequence ID" value="KAF5960376.1"/>
    <property type="molecule type" value="Genomic_DNA"/>
</dbReference>
<feature type="region of interest" description="Disordered" evidence="1">
    <location>
        <begin position="871"/>
        <end position="903"/>
    </location>
</feature>
<feature type="compositionally biased region" description="Basic and acidic residues" evidence="1">
    <location>
        <begin position="479"/>
        <end position="488"/>
    </location>
</feature>
<feature type="domain" description="HTH OST-type" evidence="2">
    <location>
        <begin position="273"/>
        <end position="345"/>
    </location>
</feature>
<dbReference type="GO" id="GO:0004540">
    <property type="term" value="F:RNA nuclease activity"/>
    <property type="evidence" value="ECO:0007669"/>
    <property type="project" value="InterPro"/>
</dbReference>
<evidence type="ECO:0000313" key="4">
    <source>
        <dbReference type="Proteomes" id="UP000593564"/>
    </source>
</evidence>
<dbReference type="PANTHER" id="PTHR14379">
    <property type="entry name" value="LIMKAIN B LKAP"/>
    <property type="match status" value="1"/>
</dbReference>
<dbReference type="Proteomes" id="UP000593564">
    <property type="component" value="Unassembled WGS sequence"/>
</dbReference>
<dbReference type="GO" id="GO:0010468">
    <property type="term" value="P:regulation of gene expression"/>
    <property type="evidence" value="ECO:0007669"/>
    <property type="project" value="InterPro"/>
</dbReference>
<keyword evidence="4" id="KW-1185">Reference proteome</keyword>
<feature type="region of interest" description="Disordered" evidence="1">
    <location>
        <begin position="656"/>
        <end position="714"/>
    </location>
</feature>
<dbReference type="CDD" id="cd10910">
    <property type="entry name" value="PIN_limkain_b1_N_like"/>
    <property type="match status" value="1"/>
</dbReference>
<feature type="region of interest" description="Disordered" evidence="1">
    <location>
        <begin position="40"/>
        <end position="60"/>
    </location>
</feature>
<dbReference type="Gene3D" id="3.40.50.1010">
    <property type="entry name" value="5'-nuclease"/>
    <property type="match status" value="1"/>
</dbReference>
<reference evidence="3 4" key="2">
    <citation type="submission" date="2020-07" db="EMBL/GenBank/DDBJ databases">
        <title>Genome assembly of wild tea tree DASZ reveals pedigree and selection history of tea varieties.</title>
        <authorList>
            <person name="Zhang W."/>
        </authorList>
    </citation>
    <scope>NUCLEOTIDE SEQUENCE [LARGE SCALE GENOMIC DNA]</scope>
    <source>
        <strain evidence="4">cv. G240</strain>
        <tissue evidence="3">Leaf</tissue>
    </source>
</reference>
<dbReference type="InterPro" id="IPR024768">
    <property type="entry name" value="Marf1"/>
</dbReference>
<feature type="region of interest" description="Disordered" evidence="1">
    <location>
        <begin position="799"/>
        <end position="839"/>
    </location>
</feature>
<feature type="region of interest" description="Disordered" evidence="1">
    <location>
        <begin position="460"/>
        <end position="509"/>
    </location>
</feature>
<gene>
    <name evidence="3" type="ORF">HYC85_001585</name>
</gene>
<evidence type="ECO:0000259" key="2">
    <source>
        <dbReference type="PROSITE" id="PS51644"/>
    </source>
</evidence>
<dbReference type="Gene3D" id="3.30.420.610">
    <property type="entry name" value="LOTUS domain-like"/>
    <property type="match status" value="2"/>
</dbReference>
<protein>
    <recommendedName>
        <fullName evidence="2">HTH OST-type domain-containing protein</fullName>
    </recommendedName>
</protein>
<dbReference type="CDD" id="cd08824">
    <property type="entry name" value="LOTUS"/>
    <property type="match status" value="2"/>
</dbReference>
<feature type="domain" description="HTH OST-type" evidence="2">
    <location>
        <begin position="719"/>
        <end position="796"/>
    </location>
</feature>
<dbReference type="InterPro" id="IPR025605">
    <property type="entry name" value="OST-HTH/LOTUS_dom"/>
</dbReference>
<name>A0A7J7I790_CAMSI</name>
<feature type="compositionally biased region" description="Low complexity" evidence="1">
    <location>
        <begin position="40"/>
        <end position="57"/>
    </location>
</feature>
<feature type="region of interest" description="Disordered" evidence="1">
    <location>
        <begin position="353"/>
        <end position="398"/>
    </location>
</feature>
<dbReference type="PANTHER" id="PTHR14379:SF6">
    <property type="entry name" value="EMB|CAB71880.1"/>
    <property type="match status" value="1"/>
</dbReference>
<feature type="compositionally biased region" description="Polar residues" evidence="1">
    <location>
        <begin position="799"/>
        <end position="817"/>
    </location>
</feature>
<feature type="compositionally biased region" description="Polar residues" evidence="1">
    <location>
        <begin position="697"/>
        <end position="706"/>
    </location>
</feature>
<dbReference type="AlphaFoldDB" id="A0A7J7I790"/>
<feature type="compositionally biased region" description="Acidic residues" evidence="1">
    <location>
        <begin position="871"/>
        <end position="883"/>
    </location>
</feature>
<evidence type="ECO:0000313" key="3">
    <source>
        <dbReference type="EMBL" id="KAF5960376.1"/>
    </source>
</evidence>
<dbReference type="PROSITE" id="PS51644">
    <property type="entry name" value="HTH_OST"/>
    <property type="match status" value="2"/>
</dbReference>
<accession>A0A7J7I790</accession>
<sequence>MKPFSPRIFFIFFSSRSLSTNPINNAEFHHHGLRISRFSTSSSSFHSSSSFPSSSFPTRRHEEESRNVRVSVWWDFENCNLPAGANVFKVAQGVTAAIRANGIKGPIHITAFGDVLQLSRSNQEALSATGINLTHIPHGGKNSADRSLLVDLMYWVSQNPPPAHVFLISGDRDFAGILHRLRMNNYNILLACPETVPSVLCSAASIMWHWNALVKGENLTGKYFNQPPDGPYGSWYGHYRVPLDDPFAVTEQTACSRAEEVSESNLDHKLRPVPKAVVKHIRHILNSYPEGISITDLRSELGKSNVSIDKDLYGFKKFSRFLLSMPHILKLQSGGDGQFLVCSVAPKIPDPVESTPGIATGPVTNNKEPDSAIIPNVNGAGMDEKPSSPPTPELNVKEPPTKLQESQIKLQEDSPVAEKVSNAEVTEKHLRPVEECNSTSEVASFRKWWRKLLFGEDVGSDKKSASIRGKNSTSGGHAENSKTQEKCAKPPCQRTDPAGSTSFSSSSNVVMDGIRGGGEAYGDKSSRDPGFFTQIISWCKFWRKSPNSENLIEQSSEKLNQLTVDSGKHELFLKDSFWNEMEAFIHTPPNGSILVLQSRSREQMVQNLQKQGPLVLRSLTQNDLLHLVDLLISEKRWVGECPSQNYPFKLIRPAGRNSTLSNPPNSNGLRSIFLSSTSESNPQRSVEHDGERKHQNLTHSGVSPSVINKKPSGKSRNEILADCQKLVDDIVKEYPEGFNMGSFRKLFLERYGYPLDIQKLGYQKLVNLLQIMPGVKIDSTYIVPCFNVAKSSHLETADPSVQENNVSGAIASSDSQVSDASRRDDDLDSPWGELGPVAKVDPKQNKRDILLSNRRAKEEAARRIHLDYETVSDDSISDSEEETASLTGGSEGEGKPRTKDEESSLLQILDSWYSNGETNRKDGSENVDGMVDCSRDVLKPSDSSGAAFKTETPMVKCGRKQKPFKSYSFVSDQLVENKDKLIDGILGSLKKSDWISISMTNSPRTTNPLDYVSYLN</sequence>
<proteinExistence type="predicted"/>
<dbReference type="GO" id="GO:0005777">
    <property type="term" value="C:peroxisome"/>
    <property type="evidence" value="ECO:0007669"/>
    <property type="project" value="InterPro"/>
</dbReference>
<feature type="compositionally biased region" description="Basic and acidic residues" evidence="1">
    <location>
        <begin position="685"/>
        <end position="694"/>
    </location>
</feature>
<organism evidence="3 4">
    <name type="scientific">Camellia sinensis</name>
    <name type="common">Tea plant</name>
    <name type="synonym">Thea sinensis</name>
    <dbReference type="NCBI Taxonomy" id="4442"/>
    <lineage>
        <taxon>Eukaryota</taxon>
        <taxon>Viridiplantae</taxon>
        <taxon>Streptophyta</taxon>
        <taxon>Embryophyta</taxon>
        <taxon>Tracheophyta</taxon>
        <taxon>Spermatophyta</taxon>
        <taxon>Magnoliopsida</taxon>
        <taxon>eudicotyledons</taxon>
        <taxon>Gunneridae</taxon>
        <taxon>Pentapetalae</taxon>
        <taxon>asterids</taxon>
        <taxon>Ericales</taxon>
        <taxon>Theaceae</taxon>
        <taxon>Camellia</taxon>
    </lineage>
</organism>
<dbReference type="InterPro" id="IPR021139">
    <property type="entry name" value="NYN"/>
</dbReference>